<name>A0ABS9KF94_9BACT</name>
<sequence>MKAFSTLVIILGTLLLSCDGIEEKLVQPEDIISLQLLDKNGGNLSAVVVGDGESVITVKAIIPENTDEKFKTIKFKTSDGTFVGVTADASSQKANAQGVAQTGLRLPLANVESRIYISAEISTDSKTYTAEKELVISKVNDVIFAELLNIDGSPLNEDILGDGERVVLIRAGLLVSNPSLNQITIETTSGTLLGVSGNKVALTPDADAVVTVKMRIPNTVDPIFINASVGSNPVFNDLLTIKPVRSYPETIFIEPQKITMALNETNSIKVFLRKNVGKVSKGLTVNFQAYQRAESNIVPVGRFTGIQDLKSDINGEVEVQFHTDTKNIDTSKKIILLAQTLTAGGLDTLSNSIEIDVE</sequence>
<reference evidence="1" key="2">
    <citation type="submission" date="2024-05" db="EMBL/GenBank/DDBJ databases">
        <title>Rhodohalobacter halophilus gen. nov., sp. nov., a moderately halophilic member of the family Balneolaceae.</title>
        <authorList>
            <person name="Xia J."/>
        </authorList>
    </citation>
    <scope>NUCLEOTIDE SEQUENCE</scope>
    <source>
        <strain evidence="1">WB101</strain>
    </source>
</reference>
<comment type="caution">
    <text evidence="1">The sequence shown here is derived from an EMBL/GenBank/DDBJ whole genome shotgun (WGS) entry which is preliminary data.</text>
</comment>
<dbReference type="PROSITE" id="PS51257">
    <property type="entry name" value="PROKAR_LIPOPROTEIN"/>
    <property type="match status" value="1"/>
</dbReference>
<reference evidence="1" key="1">
    <citation type="submission" date="2022-01" db="EMBL/GenBank/DDBJ databases">
        <authorList>
            <person name="Wang Y."/>
        </authorList>
    </citation>
    <scope>NUCLEOTIDE SEQUENCE</scope>
    <source>
        <strain evidence="1">WB101</strain>
    </source>
</reference>
<keyword evidence="2" id="KW-1185">Reference proteome</keyword>
<organism evidence="1 2">
    <name type="scientific">Rhodohalobacter sulfatireducens</name>
    <dbReference type="NCBI Taxonomy" id="2911366"/>
    <lineage>
        <taxon>Bacteria</taxon>
        <taxon>Pseudomonadati</taxon>
        <taxon>Balneolota</taxon>
        <taxon>Balneolia</taxon>
        <taxon>Balneolales</taxon>
        <taxon>Balneolaceae</taxon>
        <taxon>Rhodohalobacter</taxon>
    </lineage>
</organism>
<evidence type="ECO:0000313" key="2">
    <source>
        <dbReference type="Proteomes" id="UP001165366"/>
    </source>
</evidence>
<dbReference type="EMBL" id="JAKLWS010000017">
    <property type="protein sequence ID" value="MCG2589516.1"/>
    <property type="molecule type" value="Genomic_DNA"/>
</dbReference>
<gene>
    <name evidence="1" type="ORF">L6773_13130</name>
</gene>
<dbReference type="Proteomes" id="UP001165366">
    <property type="component" value="Unassembled WGS sequence"/>
</dbReference>
<proteinExistence type="predicted"/>
<accession>A0ABS9KF94</accession>
<protein>
    <recommendedName>
        <fullName evidence="3">Major fimbrial subunit protein N-terminal domain-containing protein</fullName>
    </recommendedName>
</protein>
<evidence type="ECO:0008006" key="3">
    <source>
        <dbReference type="Google" id="ProtNLM"/>
    </source>
</evidence>
<dbReference type="RefSeq" id="WP_237854876.1">
    <property type="nucleotide sequence ID" value="NZ_JAKLWS010000017.1"/>
</dbReference>
<evidence type="ECO:0000313" key="1">
    <source>
        <dbReference type="EMBL" id="MCG2589516.1"/>
    </source>
</evidence>